<keyword evidence="3" id="KW-1185">Reference proteome</keyword>
<dbReference type="Gene3D" id="3.40.50.1820">
    <property type="entry name" value="alpha/beta hydrolase"/>
    <property type="match status" value="1"/>
</dbReference>
<protein>
    <submittedName>
        <fullName evidence="2">Alpha/beta fold hydrolase</fullName>
    </submittedName>
</protein>
<gene>
    <name evidence="2" type="ORF">FIC82_004375</name>
</gene>
<name>A0A6M5UE95_9MICO</name>
<dbReference type="PANTHER" id="PTHR43798">
    <property type="entry name" value="MONOACYLGLYCEROL LIPASE"/>
    <property type="match status" value="1"/>
</dbReference>
<evidence type="ECO:0000313" key="3">
    <source>
        <dbReference type="Proteomes" id="UP000451354"/>
    </source>
</evidence>
<dbReference type="OrthoDB" id="7958481at2"/>
<dbReference type="KEGG" id="cprt:FIC82_004375"/>
<proteinExistence type="predicted"/>
<organism evidence="2 3">
    <name type="scientific">Cellulosimicrobium protaetiae</name>
    <dbReference type="NCBI Taxonomy" id="2587808"/>
    <lineage>
        <taxon>Bacteria</taxon>
        <taxon>Bacillati</taxon>
        <taxon>Actinomycetota</taxon>
        <taxon>Actinomycetes</taxon>
        <taxon>Micrococcales</taxon>
        <taxon>Promicromonosporaceae</taxon>
        <taxon>Cellulosimicrobium</taxon>
    </lineage>
</organism>
<dbReference type="Proteomes" id="UP000451354">
    <property type="component" value="Chromosome"/>
</dbReference>
<dbReference type="InterPro" id="IPR050266">
    <property type="entry name" value="AB_hydrolase_sf"/>
</dbReference>
<dbReference type="AlphaFoldDB" id="A0A6M5UE95"/>
<dbReference type="Pfam" id="PF12697">
    <property type="entry name" value="Abhydrolase_6"/>
    <property type="match status" value="1"/>
</dbReference>
<dbReference type="PANTHER" id="PTHR43798:SF33">
    <property type="entry name" value="HYDROLASE, PUTATIVE (AFU_ORTHOLOGUE AFUA_2G14860)-RELATED"/>
    <property type="match status" value="1"/>
</dbReference>
<dbReference type="RefSeq" id="WP_154797707.1">
    <property type="nucleotide sequence ID" value="NZ_CP052757.1"/>
</dbReference>
<dbReference type="SUPFAM" id="SSF53474">
    <property type="entry name" value="alpha/beta-Hydrolases"/>
    <property type="match status" value="1"/>
</dbReference>
<keyword evidence="2" id="KW-0378">Hydrolase</keyword>
<feature type="domain" description="AB hydrolase-1" evidence="1">
    <location>
        <begin position="76"/>
        <end position="301"/>
    </location>
</feature>
<dbReference type="InterPro" id="IPR000073">
    <property type="entry name" value="AB_hydrolase_1"/>
</dbReference>
<accession>A0A6M5UE95</accession>
<sequence>MAEKTTALRGARTSGIGGWRDDAGREAFESAYRVAMAELPPPERTWDVPTDYGTVRAYRFAPSAGVAGTHDRTPALLLPGWGAAVPMWGTNLPALLEERPVYAVDALGDAGLSVQTAPLRTPDAQAAWIDQALAGIGADRVHVVGHSFGGWSATNLAVRRPGRVASLSLLDPVQTFSRIRWQVVLLSIPSTVPFLPQRWRDAALARIGGTDRIDPDDPVTAVIAAGTRHYRSRRSFPALFTADRLRALAVPVWAAMAGDSAVNADPDAAVSRARENVADVEARVWPGATHSLPFERPEEVGAALRDFHARHDPA</sequence>
<dbReference type="GO" id="GO:0016787">
    <property type="term" value="F:hydrolase activity"/>
    <property type="evidence" value="ECO:0007669"/>
    <property type="project" value="UniProtKB-KW"/>
</dbReference>
<dbReference type="GO" id="GO:0016020">
    <property type="term" value="C:membrane"/>
    <property type="evidence" value="ECO:0007669"/>
    <property type="project" value="TreeGrafter"/>
</dbReference>
<dbReference type="EMBL" id="CP052757">
    <property type="protein sequence ID" value="QJW35553.1"/>
    <property type="molecule type" value="Genomic_DNA"/>
</dbReference>
<reference evidence="3" key="1">
    <citation type="journal article" date="2022" name="Int. J. Syst. Evol. Microbiol.">
        <title>Cellulosimicrobium protaetiae sp. nov., isolated from the gut of the larva of Protaetia brevitarsis seulensis.</title>
        <authorList>
            <person name="Le Han H."/>
            <person name="Nguyen T.T.H."/>
            <person name="Li Z."/>
            <person name="Shin N.R."/>
            <person name="Kim S.G."/>
        </authorList>
    </citation>
    <scope>NUCLEOTIDE SEQUENCE [LARGE SCALE GENOMIC DNA]</scope>
    <source>
        <strain evidence="3">BI34</strain>
    </source>
</reference>
<evidence type="ECO:0000313" key="2">
    <source>
        <dbReference type="EMBL" id="QJW35553.1"/>
    </source>
</evidence>
<evidence type="ECO:0000259" key="1">
    <source>
        <dbReference type="Pfam" id="PF12697"/>
    </source>
</evidence>
<dbReference type="InterPro" id="IPR029058">
    <property type="entry name" value="AB_hydrolase_fold"/>
</dbReference>